<accession>A0A212LSD9</accession>
<proteinExistence type="predicted"/>
<dbReference type="AlphaFoldDB" id="A0A212LSD9"/>
<dbReference type="EMBL" id="FMJE01000003">
    <property type="protein sequence ID" value="SCM80360.1"/>
    <property type="molecule type" value="Genomic_DNA"/>
</dbReference>
<name>A0A212LSD9_9FIRM</name>
<dbReference type="RefSeq" id="WP_255430382.1">
    <property type="nucleotide sequence ID" value="NZ_LT608335.1"/>
</dbReference>
<reference evidence="1" key="1">
    <citation type="submission" date="2016-08" db="EMBL/GenBank/DDBJ databases">
        <authorList>
            <person name="Seilhamer J.J."/>
        </authorList>
    </citation>
    <scope>NUCLEOTIDE SEQUENCE</scope>
    <source>
        <strain evidence="1">86</strain>
    </source>
</reference>
<protein>
    <submittedName>
        <fullName evidence="1">Uncharacterized protein</fullName>
    </submittedName>
</protein>
<gene>
    <name evidence="1" type="ORF">KL86SPO_30538</name>
</gene>
<evidence type="ECO:0000313" key="1">
    <source>
        <dbReference type="EMBL" id="SCM80360.1"/>
    </source>
</evidence>
<organism evidence="1">
    <name type="scientific">uncultured Sporomusa sp</name>
    <dbReference type="NCBI Taxonomy" id="307249"/>
    <lineage>
        <taxon>Bacteria</taxon>
        <taxon>Bacillati</taxon>
        <taxon>Bacillota</taxon>
        <taxon>Negativicutes</taxon>
        <taxon>Selenomonadales</taxon>
        <taxon>Sporomusaceae</taxon>
        <taxon>Sporomusa</taxon>
        <taxon>environmental samples</taxon>
    </lineage>
</organism>
<sequence length="41" mass="4780">MKVIANNGLYFSGKIKDLLKELQRLSKNYSTLHEVITKTRQ</sequence>